<evidence type="ECO:0000313" key="4">
    <source>
        <dbReference type="Proteomes" id="UP000437862"/>
    </source>
</evidence>
<dbReference type="Proteomes" id="UP000315112">
    <property type="component" value="Unassembled WGS sequence"/>
</dbReference>
<dbReference type="EMBL" id="CP046904">
    <property type="protein sequence ID" value="QGZ37655.1"/>
    <property type="molecule type" value="Genomic_DNA"/>
</dbReference>
<reference evidence="2 3" key="1">
    <citation type="journal article" date="2015" name="Stand. Genomic Sci.">
        <title>Genomic Encyclopedia of Bacterial and Archaeal Type Strains, Phase III: the genomes of soil and plant-associated and newly described type strains.</title>
        <authorList>
            <person name="Whitman W.B."/>
            <person name="Woyke T."/>
            <person name="Klenk H.P."/>
            <person name="Zhou Y."/>
            <person name="Lilburn T.G."/>
            <person name="Beck B.J."/>
            <person name="De Vos P."/>
            <person name="Vandamme P."/>
            <person name="Eisen J.A."/>
            <person name="Garrity G."/>
            <person name="Hugenholtz P."/>
            <person name="Kyrpides N.C."/>
        </authorList>
    </citation>
    <scope>NUCLEOTIDE SEQUENCE [LARGE SCALE GENOMIC DNA]</scope>
    <source>
        <strain evidence="2 3">CGMCC 1.10685</strain>
    </source>
</reference>
<evidence type="ECO:0000313" key="1">
    <source>
        <dbReference type="EMBL" id="QGZ37655.1"/>
    </source>
</evidence>
<dbReference type="EMBL" id="VLKW01000010">
    <property type="protein sequence ID" value="TWI43982.1"/>
    <property type="molecule type" value="Genomic_DNA"/>
</dbReference>
<accession>A0A562PHM7</accession>
<dbReference type="OrthoDB" id="8576337at2"/>
<dbReference type="RefSeq" id="WP_145879406.1">
    <property type="nucleotide sequence ID" value="NZ_CP046904.1"/>
</dbReference>
<protein>
    <submittedName>
        <fullName evidence="2">Uncharacterized protein</fullName>
    </submittedName>
</protein>
<dbReference type="Proteomes" id="UP000437862">
    <property type="component" value="Chromosome"/>
</dbReference>
<evidence type="ECO:0000313" key="2">
    <source>
        <dbReference type="EMBL" id="TWI43982.1"/>
    </source>
</evidence>
<evidence type="ECO:0000313" key="3">
    <source>
        <dbReference type="Proteomes" id="UP000315112"/>
    </source>
</evidence>
<dbReference type="AlphaFoldDB" id="A0A562PHM7"/>
<proteinExistence type="predicted"/>
<reference evidence="2" key="2">
    <citation type="submission" date="2019-07" db="EMBL/GenBank/DDBJ databases">
        <authorList>
            <person name="Whitman W."/>
            <person name="Huntemann M."/>
            <person name="Clum A."/>
            <person name="Pillay M."/>
            <person name="Palaniappan K."/>
            <person name="Varghese N."/>
            <person name="Mikhailova N."/>
            <person name="Stamatis D."/>
            <person name="Reddy T."/>
            <person name="Daum C."/>
            <person name="Shapiro N."/>
            <person name="Ivanova N."/>
            <person name="Kyrpides N."/>
            <person name="Woyke T."/>
        </authorList>
    </citation>
    <scope>NUCLEOTIDE SEQUENCE</scope>
    <source>
        <strain evidence="2">CGMCC 1.10685</strain>
    </source>
</reference>
<reference evidence="1 4" key="3">
    <citation type="submission" date="2019-12" db="EMBL/GenBank/DDBJ databases">
        <title>Draft Genome Sequences of Six Type Strains of the Genus Massilia.</title>
        <authorList>
            <person name="Miess H."/>
            <person name="Frediansyah A."/>
            <person name="Goeker M."/>
            <person name="Gross H."/>
        </authorList>
    </citation>
    <scope>NUCLEOTIDE SEQUENCE [LARGE SCALE GENOMIC DNA]</scope>
    <source>
        <strain evidence="1 4">DSM 26639</strain>
    </source>
</reference>
<gene>
    <name evidence="1" type="ORF">GO485_00350</name>
    <name evidence="2" type="ORF">IP92_04500</name>
</gene>
<sequence length="368" mass="41037">MQNIPIELTQAQKRQVTLLYHFASLDYLRGLQKNLHELMAFVDPTLDLAKLQARDSVLTDARWGARNTSGNWANNGWPLLADFELSVARDIAKRSYEAYSITDANQCARGLAELSLGWMTPDEQADFETRFDKIVQYAGYIDNTMSQHEVAGRWDDFGLAMAGKAFPEVLRSAPALRLRADITAATGQTPVRTGVYLPIDDPNGAPQFCWVGKPAGVLLESNTLNDLGLEALAEVGRNSLWVDEERMYEFVQKRMNDPRLLADPLFEDSVEDPDLAPSLVARNAFTTRPCKWIFVEQIHGEMVSLDEDEHEPSSFEGPRVVAGSPCPTSGYYFTPAQPGSRRMFAAGEIMPEVGGAYGATIWQWDHTQ</sequence>
<keyword evidence="4" id="KW-1185">Reference proteome</keyword>
<organism evidence="2 3">
    <name type="scientific">Pseudoduganella flava</name>
    <dbReference type="NCBI Taxonomy" id="871742"/>
    <lineage>
        <taxon>Bacteria</taxon>
        <taxon>Pseudomonadati</taxon>
        <taxon>Pseudomonadota</taxon>
        <taxon>Betaproteobacteria</taxon>
        <taxon>Burkholderiales</taxon>
        <taxon>Oxalobacteraceae</taxon>
        <taxon>Telluria group</taxon>
        <taxon>Pseudoduganella</taxon>
    </lineage>
</organism>
<name>A0A562PHM7_9BURK</name>